<keyword evidence="5" id="KW-0539">Nucleus</keyword>
<evidence type="ECO:0000256" key="4">
    <source>
        <dbReference type="ARBA" id="ARBA00022694"/>
    </source>
</evidence>
<dbReference type="RefSeq" id="XP_004833368.1">
    <property type="nucleotide sequence ID" value="XM_004833311.1"/>
</dbReference>
<comment type="catalytic activity">
    <reaction evidence="6 7">
        <text>cytidine(32)/guanosine(34) in tRNA + 2 S-adenosyl-L-methionine = 2'-O-methylcytidine(32)/2'-O-methylguanosine(34) in tRNA + 2 S-adenosyl-L-homocysteine + 2 H(+)</text>
        <dbReference type="Rhea" id="RHEA:42396"/>
        <dbReference type="Rhea" id="RHEA-COMP:10246"/>
        <dbReference type="Rhea" id="RHEA-COMP:10247"/>
        <dbReference type="ChEBI" id="CHEBI:15378"/>
        <dbReference type="ChEBI" id="CHEBI:57856"/>
        <dbReference type="ChEBI" id="CHEBI:59789"/>
        <dbReference type="ChEBI" id="CHEBI:74269"/>
        <dbReference type="ChEBI" id="CHEBI:74445"/>
        <dbReference type="ChEBI" id="CHEBI:74495"/>
        <dbReference type="ChEBI" id="CHEBI:82748"/>
        <dbReference type="EC" id="2.1.1.205"/>
    </reaction>
</comment>
<feature type="binding site" evidence="7">
    <location>
        <position position="477"/>
    </location>
    <ligand>
        <name>S-adenosyl-L-methionine</name>
        <dbReference type="ChEBI" id="CHEBI:59789"/>
    </ligand>
</feature>
<keyword evidence="7" id="KW-0949">S-adenosyl-L-methionine</keyword>
<dbReference type="SMART" id="SM00879">
    <property type="entry name" value="Brix"/>
    <property type="match status" value="1"/>
</dbReference>
<organism evidence="9 10">
    <name type="scientific">Theileria equi strain WA</name>
    <dbReference type="NCBI Taxonomy" id="1537102"/>
    <lineage>
        <taxon>Eukaryota</taxon>
        <taxon>Sar</taxon>
        <taxon>Alveolata</taxon>
        <taxon>Apicomplexa</taxon>
        <taxon>Aconoidasida</taxon>
        <taxon>Piroplasmida</taxon>
        <taxon>Theileriidae</taxon>
        <taxon>Theileria</taxon>
    </lineage>
</organism>
<comment type="similarity">
    <text evidence="7">Belongs to the class I-like SAM-binding methyltransferase superfamily. RNA methyltransferase RlmE family. TRM7 subfamily.</text>
</comment>
<dbReference type="eggNOG" id="KOG2971">
    <property type="taxonomic scope" value="Eukaryota"/>
</dbReference>
<dbReference type="EMBL" id="ACOU01000002">
    <property type="protein sequence ID" value="EKX73916.1"/>
    <property type="molecule type" value="Genomic_DNA"/>
</dbReference>
<keyword evidence="10" id="KW-1185">Reference proteome</keyword>
<dbReference type="SUPFAM" id="SSF53335">
    <property type="entry name" value="S-adenosyl-L-methionine-dependent methyltransferases"/>
    <property type="match status" value="1"/>
</dbReference>
<dbReference type="SUPFAM" id="SSF52954">
    <property type="entry name" value="Class II aaRS ABD-related"/>
    <property type="match status" value="1"/>
</dbReference>
<dbReference type="GO" id="GO:0106340">
    <property type="term" value="F:tRNA (guanosine(34)-2'-O)-methyltransferase activity"/>
    <property type="evidence" value="ECO:0007669"/>
    <property type="project" value="UniProtKB-ARBA"/>
</dbReference>
<keyword evidence="7" id="KW-0963">Cytoplasm</keyword>
<keyword evidence="7" id="KW-0489">Methyltransferase</keyword>
<feature type="active site" description="Proton acceptor" evidence="7">
    <location>
        <position position="558"/>
    </location>
</feature>
<gene>
    <name evidence="9" type="ORF">BEWA_039540</name>
</gene>
<feature type="binding site" evidence="7">
    <location>
        <position position="461"/>
    </location>
    <ligand>
        <name>S-adenosyl-L-methionine</name>
        <dbReference type="ChEBI" id="CHEBI:59789"/>
    </ligand>
</feature>
<dbReference type="AlphaFoldDB" id="L1LEY9"/>
<dbReference type="GO" id="GO:0002181">
    <property type="term" value="P:cytoplasmic translation"/>
    <property type="evidence" value="ECO:0007669"/>
    <property type="project" value="UniProtKB-UniRule"/>
</dbReference>
<dbReference type="InterPro" id="IPR029063">
    <property type="entry name" value="SAM-dependent_MTases_sf"/>
</dbReference>
<dbReference type="InterPro" id="IPR028590">
    <property type="entry name" value="RNA_methyltr_E_TRM7"/>
</dbReference>
<dbReference type="OrthoDB" id="1638493at2759"/>
<dbReference type="GO" id="GO:0005730">
    <property type="term" value="C:nucleolus"/>
    <property type="evidence" value="ECO:0007669"/>
    <property type="project" value="UniProtKB-SubCell"/>
</dbReference>
<evidence type="ECO:0000259" key="8">
    <source>
        <dbReference type="PROSITE" id="PS50833"/>
    </source>
</evidence>
<evidence type="ECO:0000256" key="6">
    <source>
        <dbReference type="ARBA" id="ARBA00048902"/>
    </source>
</evidence>
<dbReference type="InterPro" id="IPR015507">
    <property type="entry name" value="rRNA-MeTfrase_E"/>
</dbReference>
<dbReference type="Pfam" id="PF01728">
    <property type="entry name" value="FtsJ"/>
    <property type="match status" value="1"/>
</dbReference>
<accession>L1LEY9</accession>
<comment type="similarity">
    <text evidence="2">Belongs to the BRX1 family.</text>
</comment>
<dbReference type="GO" id="GO:0019843">
    <property type="term" value="F:rRNA binding"/>
    <property type="evidence" value="ECO:0007669"/>
    <property type="project" value="InterPro"/>
</dbReference>
<feature type="binding site" evidence="7">
    <location>
        <position position="414"/>
    </location>
    <ligand>
        <name>S-adenosyl-L-methionine</name>
        <dbReference type="ChEBI" id="CHEBI:59789"/>
    </ligand>
</feature>
<evidence type="ECO:0000256" key="5">
    <source>
        <dbReference type="ARBA" id="ARBA00023242"/>
    </source>
</evidence>
<feature type="binding site" evidence="7">
    <location>
        <position position="416"/>
    </location>
    <ligand>
        <name>S-adenosyl-L-methionine</name>
        <dbReference type="ChEBI" id="CHEBI:59789"/>
    </ligand>
</feature>
<keyword evidence="4 7" id="KW-0819">tRNA processing</keyword>
<dbReference type="EC" id="2.1.1.205" evidence="7"/>
<dbReference type="PROSITE" id="PS50833">
    <property type="entry name" value="BRIX"/>
    <property type="match status" value="1"/>
</dbReference>
<comment type="subcellular location">
    <subcellularLocation>
        <location evidence="7">Cytoplasm</location>
    </subcellularLocation>
    <subcellularLocation>
        <location evidence="1">Nucleus</location>
        <location evidence="1">Nucleolus</location>
    </subcellularLocation>
</comment>
<name>L1LEY9_THEEQ</name>
<evidence type="ECO:0000256" key="7">
    <source>
        <dbReference type="HAMAP-Rule" id="MF_03162"/>
    </source>
</evidence>
<dbReference type="HAMAP" id="MF_03162">
    <property type="entry name" value="RNA_methyltr_E_TRM7"/>
    <property type="match status" value="1"/>
</dbReference>
<dbReference type="GO" id="GO:0006364">
    <property type="term" value="P:rRNA processing"/>
    <property type="evidence" value="ECO:0007669"/>
    <property type="project" value="InterPro"/>
</dbReference>
<keyword evidence="7" id="KW-0808">Transferase</keyword>
<dbReference type="VEuPathDB" id="PiroplasmaDB:BEWA_039540"/>
<dbReference type="GO" id="GO:0005737">
    <property type="term" value="C:cytoplasm"/>
    <property type="evidence" value="ECO:0007669"/>
    <property type="project" value="UniProtKB-SubCell"/>
</dbReference>
<comment type="function">
    <text evidence="7">Methylates the 2'-O-ribose of nucleotides at positions 32 and 34 of the tRNA anticodon loop of substrate tRNAs.</text>
</comment>
<evidence type="ECO:0000256" key="1">
    <source>
        <dbReference type="ARBA" id="ARBA00004604"/>
    </source>
</evidence>
<comment type="caution">
    <text evidence="9">The sequence shown here is derived from an EMBL/GenBank/DDBJ whole genome shotgun (WGS) entry which is preliminary data.</text>
</comment>
<feature type="binding site" evidence="7">
    <location>
        <position position="518"/>
    </location>
    <ligand>
        <name>S-adenosyl-L-methionine</name>
        <dbReference type="ChEBI" id="CHEBI:59789"/>
    </ligand>
</feature>
<dbReference type="Gene3D" id="3.40.50.150">
    <property type="entry name" value="Vaccinia Virus protein VP39"/>
    <property type="match status" value="1"/>
</dbReference>
<dbReference type="Pfam" id="PF04427">
    <property type="entry name" value="Brix"/>
    <property type="match status" value="1"/>
</dbReference>
<feature type="domain" description="Brix" evidence="8">
    <location>
        <begin position="33"/>
        <end position="230"/>
    </location>
</feature>
<dbReference type="PANTHER" id="PTHR13634:SF0">
    <property type="entry name" value="RIBOSOME BIOGENESIS PROTEIN BRX1 HOMOLOG"/>
    <property type="match status" value="1"/>
</dbReference>
<evidence type="ECO:0000256" key="2">
    <source>
        <dbReference type="ARBA" id="ARBA00006369"/>
    </source>
</evidence>
<dbReference type="eggNOG" id="KOG1099">
    <property type="taxonomic scope" value="Eukaryota"/>
</dbReference>
<evidence type="ECO:0000313" key="10">
    <source>
        <dbReference type="Proteomes" id="UP000031512"/>
    </source>
</evidence>
<keyword evidence="3" id="KW-0690">Ribosome biogenesis</keyword>
<proteinExistence type="inferred from homology"/>
<dbReference type="PANTHER" id="PTHR13634">
    <property type="entry name" value="RIBOSOME BIOGENESIS PROTEIN BRIX"/>
    <property type="match status" value="1"/>
</dbReference>
<dbReference type="InterPro" id="IPR026532">
    <property type="entry name" value="BRX1"/>
</dbReference>
<evidence type="ECO:0000256" key="3">
    <source>
        <dbReference type="ARBA" id="ARBA00022517"/>
    </source>
</evidence>
<dbReference type="KEGG" id="beq:BEWA_039540"/>
<dbReference type="Proteomes" id="UP000031512">
    <property type="component" value="Unassembled WGS sequence"/>
</dbReference>
<dbReference type="GeneID" id="15807364"/>
<evidence type="ECO:0000313" key="9">
    <source>
        <dbReference type="EMBL" id="EKX73916.1"/>
    </source>
</evidence>
<dbReference type="GO" id="GO:0000027">
    <property type="term" value="P:ribosomal large subunit assembly"/>
    <property type="evidence" value="ECO:0007669"/>
    <property type="project" value="TreeGrafter"/>
</dbReference>
<dbReference type="InterPro" id="IPR007109">
    <property type="entry name" value="Brix"/>
</dbReference>
<dbReference type="InterPro" id="IPR002877">
    <property type="entry name" value="RNA_MeTrfase_FtsJ_dom"/>
</dbReference>
<protein>
    <recommendedName>
        <fullName evidence="7">Putative tRNA (cytidine(32)/guanosine(34)-2'-O)-methyltransferase</fullName>
        <ecNumber evidence="7">2.1.1.205</ecNumber>
    </recommendedName>
    <alternativeName>
        <fullName evidence="7">2'-O-ribose RNA methyltransferase TRM7 homolog</fullName>
    </alternativeName>
</protein>
<sequence>MSKTDVEDVPNDDPYALKNAPYLKPSKDYKYKEKVLVFANRGITNLGRQLLNDLKSLLPHHKAESKWEKRVSYAEINEICEISSCSSVVFIESKKNEMILWVAKSPYGPTLKARITNIHTLKDSTFFGNCLARSRPLLTFDKSFSELPHLKLIQTLFTQVFGTPNNHPKSMPFHDHCLSFFYLDNHIYMRHYQISPENEFSINNPDRQMLTEIGPQFALEVILLLNGSFNGITLWRNPNYLSPIVVSSTALNTLHKQMRKYKMNAEAERYKKRQKFKDVSPHVPAQVVSDETRRKGRERRSSIQRKCLCSSINRLTFVPFTLYTFYLLYSMAHTTKENRDVYYRKAKEDGYRARSAYKLLQIFKAHGIFYPLVDSNEAKAIILNHKCVFQGSRSVQCTSIGRIRNVIDLCAAPGSWSQLVRNLVNYDYLSFKTAVDSLDSGSICSRVRDYCNTKPVIVSIDLQEIAPINGVYTLKGDITDKKVLDQVRDLFVDNISKNIAKVSKDSNIEAGAQLITCDGAPDISGLHETDAFVQSALIRASLCVCCSILDANGTFVCKTFFNSTESPIFRQVSIFFDECTIFKPSASRMSSSEHFIVAKGFKPLGKLRAIKDPETSNFQENIPESLFLGPLMQCGDLSGYDKVIKLLE</sequence>
<dbReference type="GO" id="GO:0002128">
    <property type="term" value="P:tRNA nucleoside ribose methylation"/>
    <property type="evidence" value="ECO:0007669"/>
    <property type="project" value="UniProtKB-UniRule"/>
</dbReference>
<reference evidence="9 10" key="1">
    <citation type="journal article" date="2012" name="BMC Genomics">
        <title>Comparative genomic analysis and phylogenetic position of Theileria equi.</title>
        <authorList>
            <person name="Kappmeyer L.S."/>
            <person name="Thiagarajan M."/>
            <person name="Herndon D.R."/>
            <person name="Ramsay J.D."/>
            <person name="Caler E."/>
            <person name="Djikeng A."/>
            <person name="Gillespie J.J."/>
            <person name="Lau A.O."/>
            <person name="Roalson E.H."/>
            <person name="Silva J.C."/>
            <person name="Silva M.G."/>
            <person name="Suarez C.E."/>
            <person name="Ueti M.W."/>
            <person name="Nene V.M."/>
            <person name="Mealey R.H."/>
            <person name="Knowles D.P."/>
            <person name="Brayton K.A."/>
        </authorList>
    </citation>
    <scope>NUCLEOTIDE SEQUENCE [LARGE SCALE GENOMIC DNA]</scope>
    <source>
        <strain evidence="9 10">WA</strain>
    </source>
</reference>
<dbReference type="HAMAP" id="MF_01547">
    <property type="entry name" value="RNA_methyltr_E"/>
    <property type="match status" value="1"/>
</dbReference>
<dbReference type="STRING" id="1537102.L1LEY9"/>